<dbReference type="Gene3D" id="3.40.50.1820">
    <property type="entry name" value="alpha/beta hydrolase"/>
    <property type="match status" value="1"/>
</dbReference>
<dbReference type="AlphaFoldDB" id="A0A7R9JJT3"/>
<sequence length="94" mass="10502">MRILLTQKLLGQLGVHELLPRRKATAEFAEKYCTEGIKSQNMCLTAYNLIYGENESELNKTALPSFVSHLFSGASRKTLAHYGQIARSGEWGTL</sequence>
<reference evidence="1" key="1">
    <citation type="submission" date="2020-11" db="EMBL/GenBank/DDBJ databases">
        <authorList>
            <person name="Tran Van P."/>
        </authorList>
    </citation>
    <scope>NUCLEOTIDE SEQUENCE</scope>
</reference>
<organism evidence="1">
    <name type="scientific">Timema californicum</name>
    <name type="common">California timema</name>
    <name type="synonym">Walking stick</name>
    <dbReference type="NCBI Taxonomy" id="61474"/>
    <lineage>
        <taxon>Eukaryota</taxon>
        <taxon>Metazoa</taxon>
        <taxon>Ecdysozoa</taxon>
        <taxon>Arthropoda</taxon>
        <taxon>Hexapoda</taxon>
        <taxon>Insecta</taxon>
        <taxon>Pterygota</taxon>
        <taxon>Neoptera</taxon>
        <taxon>Polyneoptera</taxon>
        <taxon>Phasmatodea</taxon>
        <taxon>Timematodea</taxon>
        <taxon>Timematoidea</taxon>
        <taxon>Timematidae</taxon>
        <taxon>Timema</taxon>
    </lineage>
</organism>
<evidence type="ECO:0000313" key="1">
    <source>
        <dbReference type="EMBL" id="CAD7580353.1"/>
    </source>
</evidence>
<protein>
    <submittedName>
        <fullName evidence="1">(California timema) hypothetical protein</fullName>
    </submittedName>
</protein>
<gene>
    <name evidence="1" type="ORF">TCMB3V08_LOCUS12886</name>
</gene>
<dbReference type="InterPro" id="IPR029058">
    <property type="entry name" value="AB_hydrolase_fold"/>
</dbReference>
<proteinExistence type="predicted"/>
<accession>A0A7R9JJT3</accession>
<name>A0A7R9JJT3_TIMCA</name>
<dbReference type="EMBL" id="OE199202">
    <property type="protein sequence ID" value="CAD7580353.1"/>
    <property type="molecule type" value="Genomic_DNA"/>
</dbReference>